<protein>
    <submittedName>
        <fullName evidence="1">Uncharacterized protein</fullName>
    </submittedName>
</protein>
<comment type="caution">
    <text evidence="1">The sequence shown here is derived from an EMBL/GenBank/DDBJ whole genome shotgun (WGS) entry which is preliminary data.</text>
</comment>
<proteinExistence type="predicted"/>
<name>A0AAV7U166_PLEWA</name>
<gene>
    <name evidence="1" type="ORF">NDU88_007414</name>
</gene>
<dbReference type="EMBL" id="JANPWB010000006">
    <property type="protein sequence ID" value="KAJ1182220.1"/>
    <property type="molecule type" value="Genomic_DNA"/>
</dbReference>
<dbReference type="AlphaFoldDB" id="A0AAV7U166"/>
<keyword evidence="2" id="KW-1185">Reference proteome</keyword>
<sequence length="101" mass="11157">MRPTTLSSVFSFNVRKVKRHLEKALLLITGDEVLLVQLNFFVSKNNEMSLFFTVFCVSPRKVHLQNGIFVSSLSNGGGFMLSLSKTPGDLVHRKGKSEAGA</sequence>
<accession>A0AAV7U166</accession>
<organism evidence="1 2">
    <name type="scientific">Pleurodeles waltl</name>
    <name type="common">Iberian ribbed newt</name>
    <dbReference type="NCBI Taxonomy" id="8319"/>
    <lineage>
        <taxon>Eukaryota</taxon>
        <taxon>Metazoa</taxon>
        <taxon>Chordata</taxon>
        <taxon>Craniata</taxon>
        <taxon>Vertebrata</taxon>
        <taxon>Euteleostomi</taxon>
        <taxon>Amphibia</taxon>
        <taxon>Batrachia</taxon>
        <taxon>Caudata</taxon>
        <taxon>Salamandroidea</taxon>
        <taxon>Salamandridae</taxon>
        <taxon>Pleurodelinae</taxon>
        <taxon>Pleurodeles</taxon>
    </lineage>
</organism>
<dbReference type="Proteomes" id="UP001066276">
    <property type="component" value="Chromosome 3_2"/>
</dbReference>
<evidence type="ECO:0000313" key="2">
    <source>
        <dbReference type="Proteomes" id="UP001066276"/>
    </source>
</evidence>
<evidence type="ECO:0000313" key="1">
    <source>
        <dbReference type="EMBL" id="KAJ1182220.1"/>
    </source>
</evidence>
<reference evidence="1" key="1">
    <citation type="journal article" date="2022" name="bioRxiv">
        <title>Sequencing and chromosome-scale assembly of the giantPleurodeles waltlgenome.</title>
        <authorList>
            <person name="Brown T."/>
            <person name="Elewa A."/>
            <person name="Iarovenko S."/>
            <person name="Subramanian E."/>
            <person name="Araus A.J."/>
            <person name="Petzold A."/>
            <person name="Susuki M."/>
            <person name="Suzuki K.-i.T."/>
            <person name="Hayashi T."/>
            <person name="Toyoda A."/>
            <person name="Oliveira C."/>
            <person name="Osipova E."/>
            <person name="Leigh N.D."/>
            <person name="Simon A."/>
            <person name="Yun M.H."/>
        </authorList>
    </citation>
    <scope>NUCLEOTIDE SEQUENCE</scope>
    <source>
        <strain evidence="1">20211129_DDA</strain>
        <tissue evidence="1">Liver</tissue>
    </source>
</reference>